<dbReference type="PROSITE" id="PS00356">
    <property type="entry name" value="HTH_LACI_1"/>
    <property type="match status" value="1"/>
</dbReference>
<keyword evidence="2" id="KW-0238">DNA-binding</keyword>
<dbReference type="CDD" id="cd01392">
    <property type="entry name" value="HTH_LacI"/>
    <property type="match status" value="1"/>
</dbReference>
<dbReference type="SMART" id="SM00354">
    <property type="entry name" value="HTH_LACI"/>
    <property type="match status" value="1"/>
</dbReference>
<feature type="domain" description="HTH lacI-type" evidence="4">
    <location>
        <begin position="12"/>
        <end position="66"/>
    </location>
</feature>
<dbReference type="EMBL" id="CP034437">
    <property type="protein sequence ID" value="AZN43029.1"/>
    <property type="molecule type" value="Genomic_DNA"/>
</dbReference>
<dbReference type="SUPFAM" id="SSF53822">
    <property type="entry name" value="Periplasmic binding protein-like I"/>
    <property type="match status" value="1"/>
</dbReference>
<dbReference type="GO" id="GO:0000976">
    <property type="term" value="F:transcription cis-regulatory region binding"/>
    <property type="evidence" value="ECO:0007669"/>
    <property type="project" value="TreeGrafter"/>
</dbReference>
<dbReference type="InterPro" id="IPR010982">
    <property type="entry name" value="Lambda_DNA-bd_dom_sf"/>
</dbReference>
<evidence type="ECO:0000256" key="2">
    <source>
        <dbReference type="ARBA" id="ARBA00023125"/>
    </source>
</evidence>
<evidence type="ECO:0000256" key="1">
    <source>
        <dbReference type="ARBA" id="ARBA00023015"/>
    </source>
</evidence>
<dbReference type="PANTHER" id="PTHR30146">
    <property type="entry name" value="LACI-RELATED TRANSCRIPTIONAL REPRESSOR"/>
    <property type="match status" value="1"/>
</dbReference>
<evidence type="ECO:0000256" key="3">
    <source>
        <dbReference type="ARBA" id="ARBA00023163"/>
    </source>
</evidence>
<sequence length="350" mass="38732">MTIKEEIAIKKPTIHDVAERAKVTPSTVSRVMNGSSLVKPKTRQRVLDAVQSLSYVPSRTARMFKSGKSGILGLVVSAQHISELVYNAGFQSLFKALTEKAHAEGYNLLIITSARADSDSFFDVIKSQAADGFIILSPSGSEVLASKLEEAGIPYVFNMKYSNKPEDLYYASYDDVEAGYIAAKYLLDLNHTDIRFIVGSINGSVISFNSDRIIGVKKAFEEYGLPFQDDSIVRVPGQMEESYDAIHQLMTAQKPTALMISNETTTVAALNYFYDYGYRVPQDLSVIGFGPADFYRRLRPNLTSVSFDIAWSSGRIVDMLLQRIEGVPVLPELPKKPELVIRDSTARRGG</sequence>
<dbReference type="RefSeq" id="WP_126019228.1">
    <property type="nucleotide sequence ID" value="NZ_CP034437.1"/>
</dbReference>
<gene>
    <name evidence="5" type="ORF">EJC50_27525</name>
</gene>
<protein>
    <submittedName>
        <fullName evidence="5">LacI family transcriptional regulator</fullName>
    </submittedName>
</protein>
<dbReference type="Gene3D" id="1.10.260.40">
    <property type="entry name" value="lambda repressor-like DNA-binding domains"/>
    <property type="match status" value="1"/>
</dbReference>
<dbReference type="Proteomes" id="UP000272528">
    <property type="component" value="Chromosome"/>
</dbReference>
<dbReference type="GO" id="GO:0003700">
    <property type="term" value="F:DNA-binding transcription factor activity"/>
    <property type="evidence" value="ECO:0007669"/>
    <property type="project" value="TreeGrafter"/>
</dbReference>
<dbReference type="KEGG" id="palb:EJC50_27525"/>
<dbReference type="OrthoDB" id="2551266at2"/>
<keyword evidence="1" id="KW-0805">Transcription regulation</keyword>
<proteinExistence type="predicted"/>
<organism evidence="5 6">
    <name type="scientific">Paenibacillus albus</name>
    <dbReference type="NCBI Taxonomy" id="2495582"/>
    <lineage>
        <taxon>Bacteria</taxon>
        <taxon>Bacillati</taxon>
        <taxon>Bacillota</taxon>
        <taxon>Bacilli</taxon>
        <taxon>Bacillales</taxon>
        <taxon>Paenibacillaceae</taxon>
        <taxon>Paenibacillus</taxon>
    </lineage>
</organism>
<dbReference type="InterPro" id="IPR000843">
    <property type="entry name" value="HTH_LacI"/>
</dbReference>
<evidence type="ECO:0000313" key="5">
    <source>
        <dbReference type="EMBL" id="AZN43029.1"/>
    </source>
</evidence>
<dbReference type="AlphaFoldDB" id="A0A3S9ABA1"/>
<evidence type="ECO:0000313" key="6">
    <source>
        <dbReference type="Proteomes" id="UP000272528"/>
    </source>
</evidence>
<keyword evidence="3" id="KW-0804">Transcription</keyword>
<dbReference type="Pfam" id="PF00356">
    <property type="entry name" value="LacI"/>
    <property type="match status" value="1"/>
</dbReference>
<dbReference type="InterPro" id="IPR046335">
    <property type="entry name" value="LacI/GalR-like_sensor"/>
</dbReference>
<dbReference type="SUPFAM" id="SSF47413">
    <property type="entry name" value="lambda repressor-like DNA-binding domains"/>
    <property type="match status" value="1"/>
</dbReference>
<evidence type="ECO:0000259" key="4">
    <source>
        <dbReference type="PROSITE" id="PS50932"/>
    </source>
</evidence>
<dbReference type="Gene3D" id="3.40.50.2300">
    <property type="match status" value="2"/>
</dbReference>
<keyword evidence="6" id="KW-1185">Reference proteome</keyword>
<reference evidence="6" key="1">
    <citation type="submission" date="2018-12" db="EMBL/GenBank/DDBJ databases">
        <title>Genome sequence of Peanibacillus sp.</title>
        <authorList>
            <person name="Subramani G."/>
            <person name="Srinivasan S."/>
            <person name="Kim M.K."/>
        </authorList>
    </citation>
    <scope>NUCLEOTIDE SEQUENCE [LARGE SCALE GENOMIC DNA]</scope>
    <source>
        <strain evidence="6">18JY67-1</strain>
    </source>
</reference>
<dbReference type="Pfam" id="PF13377">
    <property type="entry name" value="Peripla_BP_3"/>
    <property type="match status" value="1"/>
</dbReference>
<name>A0A3S9ABA1_9BACL</name>
<dbReference type="PROSITE" id="PS50932">
    <property type="entry name" value="HTH_LACI_2"/>
    <property type="match status" value="1"/>
</dbReference>
<dbReference type="CDD" id="cd06267">
    <property type="entry name" value="PBP1_LacI_sugar_binding-like"/>
    <property type="match status" value="1"/>
</dbReference>
<accession>A0A3S9ABA1</accession>
<dbReference type="PANTHER" id="PTHR30146:SF109">
    <property type="entry name" value="HTH-TYPE TRANSCRIPTIONAL REGULATOR GALS"/>
    <property type="match status" value="1"/>
</dbReference>
<dbReference type="InterPro" id="IPR028082">
    <property type="entry name" value="Peripla_BP_I"/>
</dbReference>